<name>A0A1Y2ULL4_LIMRT</name>
<evidence type="ECO:0000313" key="4">
    <source>
        <dbReference type="Proteomes" id="UP000194286"/>
    </source>
</evidence>
<evidence type="ECO:0000313" key="1">
    <source>
        <dbReference type="EMBL" id="OTA82516.1"/>
    </source>
</evidence>
<dbReference type="RefSeq" id="WP_086136040.1">
    <property type="nucleotide sequence ID" value="NZ_MIMF01000110.1"/>
</dbReference>
<reference evidence="2 3" key="2">
    <citation type="submission" date="2016-09" db="EMBL/GenBank/DDBJ databases">
        <title>Lactobacillus reuteri KLR3006, genome sequencing and assembly.</title>
        <authorList>
            <person name="Lee J.-Y."/>
            <person name="Kim E.B."/>
            <person name="Choi Y.-J."/>
        </authorList>
    </citation>
    <scope>NUCLEOTIDE SEQUENCE [LARGE SCALE GENOMIC DNA]</scope>
    <source>
        <strain evidence="2 3">KLR3006</strain>
    </source>
</reference>
<evidence type="ECO:0008006" key="5">
    <source>
        <dbReference type="Google" id="ProtNLM"/>
    </source>
</evidence>
<proteinExistence type="predicted"/>
<accession>A0A1Y2ULL4</accession>
<comment type="caution">
    <text evidence="1">The sequence shown here is derived from an EMBL/GenBank/DDBJ whole genome shotgun (WGS) entry which is preliminary data.</text>
</comment>
<dbReference type="InterPro" id="IPR006724">
    <property type="entry name" value="Phage_TTP"/>
</dbReference>
<dbReference type="Proteomes" id="UP000194219">
    <property type="component" value="Unassembled WGS sequence"/>
</dbReference>
<dbReference type="EMBL" id="MIMV01000199">
    <property type="protein sequence ID" value="OTA84525.1"/>
    <property type="molecule type" value="Genomic_DNA"/>
</dbReference>
<gene>
    <name evidence="1" type="ORF">BHL82_08800</name>
    <name evidence="2" type="ORF">BHL83_07175</name>
</gene>
<evidence type="ECO:0000313" key="2">
    <source>
        <dbReference type="EMBL" id="OTA84525.1"/>
    </source>
</evidence>
<dbReference type="Proteomes" id="UP000194286">
    <property type="component" value="Unassembled WGS sequence"/>
</dbReference>
<reference evidence="1 4" key="1">
    <citation type="submission" date="2016-09" db="EMBL/GenBank/DDBJ databases">
        <title>Lactobacillus reuteri KLR3005, genome sequencing and assembly.</title>
        <authorList>
            <person name="Lee J.-Y."/>
            <person name="Kim E.B."/>
            <person name="Choi Y.-J."/>
        </authorList>
    </citation>
    <scope>NUCLEOTIDE SEQUENCE [LARGE SCALE GENOMIC DNA]</scope>
    <source>
        <strain evidence="1 4">KLR3005</strain>
    </source>
</reference>
<protein>
    <recommendedName>
        <fullName evidence="5">Phage tail protein</fullName>
    </recommendedName>
</protein>
<dbReference type="Pfam" id="PF04630">
    <property type="entry name" value="Phage_TTP_1"/>
    <property type="match status" value="1"/>
</dbReference>
<dbReference type="AlphaFoldDB" id="A0A1Y2ULL4"/>
<evidence type="ECO:0000313" key="3">
    <source>
        <dbReference type="Proteomes" id="UP000194219"/>
    </source>
</evidence>
<dbReference type="EMBL" id="MIMU01000118">
    <property type="protein sequence ID" value="OTA82516.1"/>
    <property type="molecule type" value="Genomic_DNA"/>
</dbReference>
<organism evidence="1 4">
    <name type="scientific">Limosilactobacillus reuteri</name>
    <name type="common">Lactobacillus reuteri</name>
    <dbReference type="NCBI Taxonomy" id="1598"/>
    <lineage>
        <taxon>Bacteria</taxon>
        <taxon>Bacillati</taxon>
        <taxon>Bacillota</taxon>
        <taxon>Bacilli</taxon>
        <taxon>Lactobacillales</taxon>
        <taxon>Lactobacillaceae</taxon>
        <taxon>Limosilactobacillus</taxon>
    </lineage>
</organism>
<sequence>MLIHGIKKAWVGLKTADGRSLATGDSGLSQSGIYELDHNVLGVASAELKGLDGSKLEKISGNNTVQYSYADPLNPQATISVNNMPMEVLAKLVGMEKKGTGWQMADTKPTGFFIVQAPSMTTNDSVYFAFPSGNFLMGDKKLDTDTDTKKTPVTDQLTFAAIDDPNINDLYRIYSTADSDWKGEDTMFKELFPNYTASTSAPSTSAGPRA</sequence>